<evidence type="ECO:0000256" key="1">
    <source>
        <dbReference type="SAM" id="MobiDB-lite"/>
    </source>
</evidence>
<organism evidence="2 3">
    <name type="scientific">Sinomicrobium oceani</name>
    <dbReference type="NCBI Taxonomy" id="1150368"/>
    <lineage>
        <taxon>Bacteria</taxon>
        <taxon>Pseudomonadati</taxon>
        <taxon>Bacteroidota</taxon>
        <taxon>Flavobacteriia</taxon>
        <taxon>Flavobacteriales</taxon>
        <taxon>Flavobacteriaceae</taxon>
        <taxon>Sinomicrobium</taxon>
    </lineage>
</organism>
<dbReference type="SUPFAM" id="SSF88874">
    <property type="entry name" value="Receptor-binding domain of short tail fibre protein gp12"/>
    <property type="match status" value="1"/>
</dbReference>
<reference evidence="2 3" key="1">
    <citation type="submission" date="2016-11" db="EMBL/GenBank/DDBJ databases">
        <authorList>
            <person name="Jaros S."/>
            <person name="Januszkiewicz K."/>
            <person name="Wedrychowicz H."/>
        </authorList>
    </citation>
    <scope>NUCLEOTIDE SEQUENCE [LARGE SCALE GENOMIC DNA]</scope>
    <source>
        <strain evidence="2 3">CGMCC 1.12145</strain>
    </source>
</reference>
<keyword evidence="3" id="KW-1185">Reference proteome</keyword>
<protein>
    <recommendedName>
        <fullName evidence="4">Microcystin-dependent protein</fullName>
    </recommendedName>
</protein>
<name>A0A1K1QU20_9FLAO</name>
<dbReference type="Proteomes" id="UP000182248">
    <property type="component" value="Unassembled WGS sequence"/>
</dbReference>
<dbReference type="STRING" id="1150368.SAMN02927921_02818"/>
<sequence>MKNTDEQRESISLKNYLYALQQRNLVYNHDFRYFSNRNINGNVTDYGIPDGWQYQDPGQNGTIGFDNTTMQCVIKKSGGNELMEFKQALHEFPRWEQALRGKTVSAQIIMSAGKSGDVTVSLSDGINTSSVTRSGNQSMTFDIQLQTDPAATGLILSLTTTVPYMTLNIDYATANLGHIPLRNLPCMVQGIIGERKQYIATETPPAEELSLCNGLKELDGNYTRLRSVIGDKFGINSTNGNPYLINMGGYFSRAWDNGSGIDPDAGDRTKTGQGNRSGDHVSSSEKDIFLKHDHGLKFSLDKQILTGDKGAATVINTTTTSKTNPQSEGKETRPINIAELYTIKWA</sequence>
<gene>
    <name evidence="2" type="ORF">SAMN02927921_02818</name>
</gene>
<dbReference type="RefSeq" id="WP_072318023.1">
    <property type="nucleotide sequence ID" value="NZ_FPJE01000015.1"/>
</dbReference>
<accession>A0A1K1QU20</accession>
<dbReference type="OrthoDB" id="634208at2"/>
<evidence type="ECO:0000313" key="2">
    <source>
        <dbReference type="EMBL" id="SFW62798.1"/>
    </source>
</evidence>
<dbReference type="AlphaFoldDB" id="A0A1K1QU20"/>
<dbReference type="EMBL" id="FPJE01000015">
    <property type="protein sequence ID" value="SFW62798.1"/>
    <property type="molecule type" value="Genomic_DNA"/>
</dbReference>
<evidence type="ECO:0008006" key="4">
    <source>
        <dbReference type="Google" id="ProtNLM"/>
    </source>
</evidence>
<proteinExistence type="predicted"/>
<evidence type="ECO:0000313" key="3">
    <source>
        <dbReference type="Proteomes" id="UP000182248"/>
    </source>
</evidence>
<feature type="region of interest" description="Disordered" evidence="1">
    <location>
        <begin position="261"/>
        <end position="284"/>
    </location>
</feature>